<feature type="region of interest" description="Disordered" evidence="4">
    <location>
        <begin position="119"/>
        <end position="167"/>
    </location>
</feature>
<evidence type="ECO:0000313" key="6">
    <source>
        <dbReference type="EMBL" id="BEI88176.1"/>
    </source>
</evidence>
<dbReference type="Pfam" id="PF04082">
    <property type="entry name" value="Fungal_trans"/>
    <property type="match status" value="1"/>
</dbReference>
<keyword evidence="7" id="KW-1185">Reference proteome</keyword>
<dbReference type="PANTHER" id="PTHR31001">
    <property type="entry name" value="UNCHARACTERIZED TRANSCRIPTIONAL REGULATORY PROTEIN"/>
    <property type="match status" value="1"/>
</dbReference>
<sequence length="1214" mass="136307">MSSQEDLPPSIFPEITPFSFTQGSSALRKAKAVQNCSACRRRKTKCDRLWPCTPCKDRGEANLCEQYIKEPNDKPTGYTHVLDTSILANRVAQLEAVISRLLIRVDSVDAYNDLLNEWTDPLPAFKPKEQEEREAAERERADKFDTDKERPAKRRDSEATERSRQVSAGLAVKMAPPVTPAMLSLTPQRFPATNISIDTGSSGVGMGSTISPTAFGQQQQGMEGISMDMSYLGAGPGEAGPSNWLEFGNKPTPPMTQFFRDDHGEYEPASKAPSAHEHDAALALEGMALGRELLSNAIRGSEPHSRDDNDEPTPGSPLTFTSFIHHKRNSKLEGELKSFPQASQLPSIILGKYIINHFLENVDFRWRCLHRPTFEAQYAALSNRLRSKSVEFYRDELNSLALYASCLAVGIHFLDEDGYRDLNLNEEQAEDLAAKCWDLSYAALEASDWMQVHDIRSCQAIIIAGIYLSSARRANQHWTLLGSVTKIAMALGLASVPDENKIISGQVKRIPARWRNTIDREVARRVWYCLLELDQLFAIEYGFLYLISPEISQTTEPANVNDADIKPDQPVHSLPRDTYTDMSYFLQRLQLFYPFQGVVQNARRAGRMRYNFVVEANEELQRAIANTPPFFRENDTGTEHVVDAGQLYKLKRESIALSEGADLRLMRLHRYYFSEACHNPRYLLSKQTCLQCARRILNERTPRLTNVHYWGHTYCIFAATMVVIIYLSYALPQELEETKAQAESGIAQLRSLSRKRRTDLGESADVLTSLMNVQLERRVDAPSSELKRNFSEVDASEWEGWLPPDLVALARMNPGFLEVPTDPDAMQTGTGDAGLVFDNILEDLSFNHSNFILIVPPPDVESLQLPPAHILAHLTDAHCHPTDIEHPDATYVAVPLGGLAAMATNDDQDAVKALAETRGWPSDSTSSPIPGPKVIACFGHHPWFVHRFSLGPPPSKEEHYRVVFSPKPSQEALFANLLHHLPEPEDFAPHLERMRVNLTAARDAGRLALVGEIGLDATCRVRIHRGAKDTFLSPFKTAMTHQHEIARTQLSLADELGLPVSWHCVAASGATLDLFRDSFPRVRVDIHSLGGMAPEFLRTMAKCCPQVYFSPSLLITARGGVGAPAVRALPRDRVLVESDTHDLTRCTSLVWGAVQWIAECRGWRLEEGEEEWEMEDEDELFDDKGRLREPRADEVWAVRTIERNWARFMGIVDY</sequence>
<proteinExistence type="predicted"/>
<organism evidence="6 7">
    <name type="scientific">Cutaneotrichosporon cavernicola</name>
    <dbReference type="NCBI Taxonomy" id="279322"/>
    <lineage>
        <taxon>Eukaryota</taxon>
        <taxon>Fungi</taxon>
        <taxon>Dikarya</taxon>
        <taxon>Basidiomycota</taxon>
        <taxon>Agaricomycotina</taxon>
        <taxon>Tremellomycetes</taxon>
        <taxon>Trichosporonales</taxon>
        <taxon>Trichosporonaceae</taxon>
        <taxon>Cutaneotrichosporon</taxon>
    </lineage>
</organism>
<feature type="domain" description="Zn(2)-C6 fungal-type" evidence="5">
    <location>
        <begin position="35"/>
        <end position="64"/>
    </location>
</feature>
<name>A0AA48KZ24_9TREE</name>
<dbReference type="GO" id="GO:0008270">
    <property type="term" value="F:zinc ion binding"/>
    <property type="evidence" value="ECO:0007669"/>
    <property type="project" value="InterPro"/>
</dbReference>
<gene>
    <name evidence="6" type="primary">scn1</name>
    <name evidence="6" type="ORF">CcaverHIS019_0108940</name>
</gene>
<dbReference type="InterPro" id="IPR007219">
    <property type="entry name" value="XnlR_reg_dom"/>
</dbReference>
<dbReference type="Gene3D" id="3.20.20.140">
    <property type="entry name" value="Metal-dependent hydrolases"/>
    <property type="match status" value="1"/>
</dbReference>
<dbReference type="InterPro" id="IPR032466">
    <property type="entry name" value="Metal_Hydrolase"/>
</dbReference>
<evidence type="ECO:0000313" key="7">
    <source>
        <dbReference type="Proteomes" id="UP001233271"/>
    </source>
</evidence>
<evidence type="ECO:0000256" key="1">
    <source>
        <dbReference type="ARBA" id="ARBA00004123"/>
    </source>
</evidence>
<dbReference type="CDD" id="cd12148">
    <property type="entry name" value="fungal_TF_MHR"/>
    <property type="match status" value="1"/>
</dbReference>
<dbReference type="PANTHER" id="PTHR31001:SF90">
    <property type="entry name" value="CENTROMERE DNA-BINDING PROTEIN COMPLEX CBF3 SUBUNIT B"/>
    <property type="match status" value="1"/>
</dbReference>
<reference evidence="6" key="1">
    <citation type="journal article" date="2023" name="BMC Genomics">
        <title>Chromosome-level genome assemblies of Cutaneotrichosporon spp. (Trichosporonales, Basidiomycota) reveal imbalanced evolution between nucleotide sequences and chromosome synteny.</title>
        <authorList>
            <person name="Kobayashi Y."/>
            <person name="Kayamori A."/>
            <person name="Aoki K."/>
            <person name="Shiwa Y."/>
            <person name="Matsutani M."/>
            <person name="Fujita N."/>
            <person name="Sugita T."/>
            <person name="Iwasaki W."/>
            <person name="Tanaka N."/>
            <person name="Takashima M."/>
        </authorList>
    </citation>
    <scope>NUCLEOTIDE SEQUENCE</scope>
    <source>
        <strain evidence="6">HIS019</strain>
    </source>
</reference>
<dbReference type="InterPro" id="IPR050613">
    <property type="entry name" value="Sec_Metabolite_Reg"/>
</dbReference>
<dbReference type="GeneID" id="85492047"/>
<feature type="compositionally biased region" description="Basic and acidic residues" evidence="4">
    <location>
        <begin position="126"/>
        <end position="164"/>
    </location>
</feature>
<dbReference type="AlphaFoldDB" id="A0AA48KZ24"/>
<dbReference type="Gene3D" id="4.10.240.10">
    <property type="entry name" value="Zn(2)-C6 fungal-type DNA-binding domain"/>
    <property type="match status" value="1"/>
</dbReference>
<keyword evidence="2" id="KW-0479">Metal-binding</keyword>
<dbReference type="GO" id="GO:0016788">
    <property type="term" value="F:hydrolase activity, acting on ester bonds"/>
    <property type="evidence" value="ECO:0007669"/>
    <property type="project" value="InterPro"/>
</dbReference>
<feature type="region of interest" description="Disordered" evidence="4">
    <location>
        <begin position="299"/>
        <end position="319"/>
    </location>
</feature>
<dbReference type="SMART" id="SM00906">
    <property type="entry name" value="Fungal_trans"/>
    <property type="match status" value="1"/>
</dbReference>
<accession>A0AA48KZ24</accession>
<dbReference type="GO" id="GO:0006351">
    <property type="term" value="P:DNA-templated transcription"/>
    <property type="evidence" value="ECO:0007669"/>
    <property type="project" value="InterPro"/>
</dbReference>
<comment type="subcellular location">
    <subcellularLocation>
        <location evidence="1">Nucleus</location>
    </subcellularLocation>
</comment>
<dbReference type="InterPro" id="IPR001138">
    <property type="entry name" value="Zn2Cys6_DnaBD"/>
</dbReference>
<evidence type="ECO:0000256" key="3">
    <source>
        <dbReference type="ARBA" id="ARBA00023242"/>
    </source>
</evidence>
<evidence type="ECO:0000256" key="4">
    <source>
        <dbReference type="SAM" id="MobiDB-lite"/>
    </source>
</evidence>
<dbReference type="InterPro" id="IPR001130">
    <property type="entry name" value="TatD-like"/>
</dbReference>
<dbReference type="EMBL" id="AP028212">
    <property type="protein sequence ID" value="BEI88176.1"/>
    <property type="molecule type" value="Genomic_DNA"/>
</dbReference>
<dbReference type="SUPFAM" id="SSF57701">
    <property type="entry name" value="Zn2/Cys6 DNA-binding domain"/>
    <property type="match status" value="1"/>
</dbReference>
<keyword evidence="3" id="KW-0539">Nucleus</keyword>
<dbReference type="InterPro" id="IPR036864">
    <property type="entry name" value="Zn2-C6_fun-type_DNA-bd_sf"/>
</dbReference>
<dbReference type="SUPFAM" id="SSF51556">
    <property type="entry name" value="Metallo-dependent hydrolases"/>
    <property type="match status" value="1"/>
</dbReference>
<dbReference type="GO" id="GO:0005634">
    <property type="term" value="C:nucleus"/>
    <property type="evidence" value="ECO:0007669"/>
    <property type="project" value="UniProtKB-SubCell"/>
</dbReference>
<dbReference type="SMART" id="SM00066">
    <property type="entry name" value="GAL4"/>
    <property type="match status" value="1"/>
</dbReference>
<dbReference type="KEGG" id="ccac:CcaHIS019_0108940"/>
<dbReference type="GO" id="GO:0000981">
    <property type="term" value="F:DNA-binding transcription factor activity, RNA polymerase II-specific"/>
    <property type="evidence" value="ECO:0007669"/>
    <property type="project" value="InterPro"/>
</dbReference>
<dbReference type="Pfam" id="PF01026">
    <property type="entry name" value="TatD_DNase"/>
    <property type="match status" value="1"/>
</dbReference>
<evidence type="ECO:0000259" key="5">
    <source>
        <dbReference type="PROSITE" id="PS50048"/>
    </source>
</evidence>
<protein>
    <recommendedName>
        <fullName evidence="5">Zn(2)-C6 fungal-type domain-containing protein</fullName>
    </recommendedName>
</protein>
<dbReference type="RefSeq" id="XP_060453442.1">
    <property type="nucleotide sequence ID" value="XM_060604202.1"/>
</dbReference>
<evidence type="ECO:0000256" key="2">
    <source>
        <dbReference type="ARBA" id="ARBA00022723"/>
    </source>
</evidence>
<dbReference type="GO" id="GO:0003677">
    <property type="term" value="F:DNA binding"/>
    <property type="evidence" value="ECO:0007669"/>
    <property type="project" value="InterPro"/>
</dbReference>
<dbReference type="Proteomes" id="UP001233271">
    <property type="component" value="Chromosome 1"/>
</dbReference>
<dbReference type="CDD" id="cd00067">
    <property type="entry name" value="GAL4"/>
    <property type="match status" value="1"/>
</dbReference>
<dbReference type="PROSITE" id="PS50048">
    <property type="entry name" value="ZN2_CY6_FUNGAL_2"/>
    <property type="match status" value="1"/>
</dbReference>